<feature type="compositionally biased region" description="Basic and acidic residues" evidence="1">
    <location>
        <begin position="310"/>
        <end position="340"/>
    </location>
</feature>
<comment type="caution">
    <text evidence="3">The sequence shown here is derived from an EMBL/GenBank/DDBJ whole genome shotgun (WGS) entry which is preliminary data.</text>
</comment>
<dbReference type="AlphaFoldDB" id="A0A179F8G6"/>
<feature type="compositionally biased region" description="Acidic residues" evidence="1">
    <location>
        <begin position="162"/>
        <end position="176"/>
    </location>
</feature>
<name>A0A179F8G6_METCM</name>
<dbReference type="KEGG" id="pchm:VFPPC_09572"/>
<protein>
    <submittedName>
        <fullName evidence="3">Transcription factor TFIIIC, tau55-related protein</fullName>
    </submittedName>
</protein>
<dbReference type="GeneID" id="28852082"/>
<evidence type="ECO:0000313" key="3">
    <source>
        <dbReference type="EMBL" id="OAQ61784.1"/>
    </source>
</evidence>
<organism evidence="3 4">
    <name type="scientific">Pochonia chlamydosporia 170</name>
    <dbReference type="NCBI Taxonomy" id="1380566"/>
    <lineage>
        <taxon>Eukaryota</taxon>
        <taxon>Fungi</taxon>
        <taxon>Dikarya</taxon>
        <taxon>Ascomycota</taxon>
        <taxon>Pezizomycotina</taxon>
        <taxon>Sordariomycetes</taxon>
        <taxon>Hypocreomycetidae</taxon>
        <taxon>Hypocreales</taxon>
        <taxon>Clavicipitaceae</taxon>
        <taxon>Pochonia</taxon>
    </lineage>
</organism>
<feature type="compositionally biased region" description="Low complexity" evidence="1">
    <location>
        <begin position="150"/>
        <end position="161"/>
    </location>
</feature>
<feature type="region of interest" description="Disordered" evidence="1">
    <location>
        <begin position="42"/>
        <end position="176"/>
    </location>
</feature>
<feature type="compositionally biased region" description="Basic and acidic residues" evidence="1">
    <location>
        <begin position="70"/>
        <end position="81"/>
    </location>
</feature>
<evidence type="ECO:0000313" key="4">
    <source>
        <dbReference type="Proteomes" id="UP000078397"/>
    </source>
</evidence>
<proteinExistence type="predicted"/>
<dbReference type="Pfam" id="PF10419">
    <property type="entry name" value="TFIIIC_sub6"/>
    <property type="match status" value="1"/>
</dbReference>
<feature type="domain" description="Transcription factor TFIIIC triple barrel" evidence="2">
    <location>
        <begin position="160"/>
        <end position="240"/>
    </location>
</feature>
<gene>
    <name evidence="3" type="ORF">VFPPC_09572</name>
</gene>
<evidence type="ECO:0000256" key="1">
    <source>
        <dbReference type="SAM" id="MobiDB-lite"/>
    </source>
</evidence>
<dbReference type="EMBL" id="LSBJ02000007">
    <property type="protein sequence ID" value="OAQ61784.1"/>
    <property type="molecule type" value="Genomic_DNA"/>
</dbReference>
<dbReference type="RefSeq" id="XP_018139488.1">
    <property type="nucleotide sequence ID" value="XM_018288088.1"/>
</dbReference>
<reference evidence="3 4" key="1">
    <citation type="journal article" date="2016" name="PLoS Pathog.">
        <title>Biosynthesis of antibiotic leucinostatins in bio-control fungus Purpureocillium lilacinum and their inhibition on phytophthora revealed by genome mining.</title>
        <authorList>
            <person name="Wang G."/>
            <person name="Liu Z."/>
            <person name="Lin R."/>
            <person name="Li E."/>
            <person name="Mao Z."/>
            <person name="Ling J."/>
            <person name="Yang Y."/>
            <person name="Yin W.B."/>
            <person name="Xie B."/>
        </authorList>
    </citation>
    <scope>NUCLEOTIDE SEQUENCE [LARGE SCALE GENOMIC DNA]</scope>
    <source>
        <strain evidence="3">170</strain>
    </source>
</reference>
<feature type="compositionally biased region" description="Acidic residues" evidence="1">
    <location>
        <begin position="98"/>
        <end position="120"/>
    </location>
</feature>
<keyword evidence="4" id="KW-1185">Reference proteome</keyword>
<evidence type="ECO:0000259" key="2">
    <source>
        <dbReference type="Pfam" id="PF10419"/>
    </source>
</evidence>
<accession>A0A179F8G6</accession>
<feature type="compositionally biased region" description="Acidic residues" evidence="1">
    <location>
        <begin position="378"/>
        <end position="408"/>
    </location>
</feature>
<dbReference type="Gene3D" id="2.60.40.4370">
    <property type="match status" value="1"/>
</dbReference>
<sequence length="408" mass="45824">MERPKGAFTPDEPGALPLDQVLEQIIKDDQEEWEYEYSAIETEAKLSYPEFKDPSAKAPRHNRGGYYKNWTERGETQDARPEPQQPKRPPSNNSDNGNDSDEDNDNEEAPTEQDDQDDGTPLDPALLAMSYGKEKITTPPPSDKKKGKQPEPAQEAEAQDLAQEEAEEPPETEDIQILDLHSSNPLFSYRGRLFEGHWAEVVGTEVILDKSSSGSLPSLRNLPGDISLLAASSSRIMTTEKIPRPKVPEDDTLRPIKEEWNIRIPVGKDPTGERAEQTGFLENLMALKLKRGDKDHVTVYAVDGKGKDWDDKKAVDYRPRRKKMGEEFGRDKRRKQEVARRPKGRPSLATRLEGYPVGFKGSASGDVPLSTMTPTSWEDLDREDEEESGGSEEDDEDEDEDEDVTMTG</sequence>
<feature type="region of interest" description="Disordered" evidence="1">
    <location>
        <begin position="310"/>
        <end position="408"/>
    </location>
</feature>
<dbReference type="STRING" id="1380566.A0A179F8G6"/>
<dbReference type="OrthoDB" id="1877767at2759"/>
<dbReference type="InterPro" id="IPR019481">
    <property type="entry name" value="TFIIIC_triple_barrel"/>
</dbReference>
<dbReference type="Proteomes" id="UP000078397">
    <property type="component" value="Unassembled WGS sequence"/>
</dbReference>